<evidence type="ECO:0000256" key="9">
    <source>
        <dbReference type="ARBA" id="ARBA00030686"/>
    </source>
</evidence>
<dbReference type="PANTHER" id="PTHR43463">
    <property type="entry name" value="NICOTINATE-NUCLEOTIDE--DIMETHYLBENZIMIDAZOLE PHOSPHORIBOSYLTRANSFERASE"/>
    <property type="match status" value="1"/>
</dbReference>
<evidence type="ECO:0000256" key="11">
    <source>
        <dbReference type="HAMAP-Rule" id="MF_00230"/>
    </source>
</evidence>
<organism evidence="12 13">
    <name type="scientific">Kroppenstedtia sanguinis</name>
    <dbReference type="NCBI Taxonomy" id="1380684"/>
    <lineage>
        <taxon>Bacteria</taxon>
        <taxon>Bacillati</taxon>
        <taxon>Bacillota</taxon>
        <taxon>Bacilli</taxon>
        <taxon>Bacillales</taxon>
        <taxon>Thermoactinomycetaceae</taxon>
        <taxon>Kroppenstedtia</taxon>
    </lineage>
</organism>
<evidence type="ECO:0000256" key="7">
    <source>
        <dbReference type="ARBA" id="ARBA00022676"/>
    </source>
</evidence>
<dbReference type="NCBIfam" id="TIGR03160">
    <property type="entry name" value="cobT_DBIPRT"/>
    <property type="match status" value="1"/>
</dbReference>
<evidence type="ECO:0000256" key="5">
    <source>
        <dbReference type="ARBA" id="ARBA00015486"/>
    </source>
</evidence>
<accession>A0ABW4C7X8</accession>
<evidence type="ECO:0000313" key="12">
    <source>
        <dbReference type="EMBL" id="MFD1426835.1"/>
    </source>
</evidence>
<feature type="active site" description="Proton acceptor" evidence="11">
    <location>
        <position position="320"/>
    </location>
</feature>
<dbReference type="HAMAP" id="MF_00230">
    <property type="entry name" value="CobT"/>
    <property type="match status" value="1"/>
</dbReference>
<dbReference type="NCBIfam" id="NF000996">
    <property type="entry name" value="PRK00105.1"/>
    <property type="match status" value="1"/>
</dbReference>
<dbReference type="CDD" id="cd02439">
    <property type="entry name" value="DMB-PRT_CobT"/>
    <property type="match status" value="1"/>
</dbReference>
<evidence type="ECO:0000313" key="13">
    <source>
        <dbReference type="Proteomes" id="UP001597282"/>
    </source>
</evidence>
<reference evidence="13" key="1">
    <citation type="journal article" date="2019" name="Int. J. Syst. Evol. Microbiol.">
        <title>The Global Catalogue of Microorganisms (GCM) 10K type strain sequencing project: providing services to taxonomists for standard genome sequencing and annotation.</title>
        <authorList>
            <consortium name="The Broad Institute Genomics Platform"/>
            <consortium name="The Broad Institute Genome Sequencing Center for Infectious Disease"/>
            <person name="Wu L."/>
            <person name="Ma J."/>
        </authorList>
    </citation>
    <scope>NUCLEOTIDE SEQUENCE [LARGE SCALE GENOMIC DNA]</scope>
    <source>
        <strain evidence="13">S1</strain>
    </source>
</reference>
<protein>
    <recommendedName>
        <fullName evidence="5 11">Nicotinate-nucleotide--dimethylbenzimidazole phosphoribosyltransferase</fullName>
        <shortName evidence="11">NN:DBI PRT</shortName>
        <ecNumber evidence="4 11">2.4.2.21</ecNumber>
    </recommendedName>
    <alternativeName>
        <fullName evidence="9 11">N(1)-alpha-phosphoribosyltransferase</fullName>
    </alternativeName>
</protein>
<evidence type="ECO:0000256" key="2">
    <source>
        <dbReference type="ARBA" id="ARBA00005049"/>
    </source>
</evidence>
<dbReference type="InterPro" id="IPR003200">
    <property type="entry name" value="Nict_dMeBzImd_PRibTrfase"/>
</dbReference>
<evidence type="ECO:0000256" key="8">
    <source>
        <dbReference type="ARBA" id="ARBA00022679"/>
    </source>
</evidence>
<dbReference type="SUPFAM" id="SSF52733">
    <property type="entry name" value="Nicotinate mononucleotide:5,6-dimethylbenzimidazole phosphoribosyltransferase (CobT)"/>
    <property type="match status" value="1"/>
</dbReference>
<keyword evidence="13" id="KW-1185">Reference proteome</keyword>
<gene>
    <name evidence="11 12" type="primary">cobT</name>
    <name evidence="12" type="ORF">ACFQ4Y_07780</name>
</gene>
<comment type="catalytic activity">
    <reaction evidence="10 11">
        <text>5,6-dimethylbenzimidazole + nicotinate beta-D-ribonucleotide = alpha-ribazole 5'-phosphate + nicotinate + H(+)</text>
        <dbReference type="Rhea" id="RHEA:11196"/>
        <dbReference type="ChEBI" id="CHEBI:15378"/>
        <dbReference type="ChEBI" id="CHEBI:15890"/>
        <dbReference type="ChEBI" id="CHEBI:32544"/>
        <dbReference type="ChEBI" id="CHEBI:57502"/>
        <dbReference type="ChEBI" id="CHEBI:57918"/>
        <dbReference type="EC" id="2.4.2.21"/>
    </reaction>
</comment>
<evidence type="ECO:0000256" key="4">
    <source>
        <dbReference type="ARBA" id="ARBA00011991"/>
    </source>
</evidence>
<dbReference type="Gene3D" id="3.40.50.10210">
    <property type="match status" value="1"/>
</dbReference>
<evidence type="ECO:0000256" key="1">
    <source>
        <dbReference type="ARBA" id="ARBA00002197"/>
    </source>
</evidence>
<dbReference type="GO" id="GO:0008939">
    <property type="term" value="F:nicotinate-nucleotide-dimethylbenzimidazole phosphoribosyltransferase activity"/>
    <property type="evidence" value="ECO:0007669"/>
    <property type="project" value="UniProtKB-EC"/>
</dbReference>
<dbReference type="Pfam" id="PF02277">
    <property type="entry name" value="DBI_PRT"/>
    <property type="match status" value="1"/>
</dbReference>
<evidence type="ECO:0000256" key="3">
    <source>
        <dbReference type="ARBA" id="ARBA00007110"/>
    </source>
</evidence>
<sequence length="349" mass="36834">MSGFEKLKEWTEGIPSVNVEEEQKAREHIDQLTKPQGALGELETILVRLAGITGQAQPSIENKGVVVFCGDHGVTAEGVSAYPVEVTGLMMQNFSWGKAAVHVWARRFGARVIVVDVGSRLEGVPDGVIERKVRRGTVNMTQGPAMSQEEALKSIHIGLETAEGLKKEGMQLVATGEMGIGNTTAAAAVASVLTGESVERVTGRGTGLDDTGLKRKQEVIRRSLEVNRPDPRDPLDVLAKVGGLEVGAMAGLMLGAARQRLPVVLDGVISTVAALVAIRIAPQVQPYLFASHLSVEPAHGLLLEELGLQPLITAGMRLGEGSGAVLAFPLFDAAVTAAQEMATFSELGL</sequence>
<dbReference type="InterPro" id="IPR023195">
    <property type="entry name" value="Nict_dMeBzImd_PRibTrfase_N"/>
</dbReference>
<name>A0ABW4C7X8_9BACL</name>
<dbReference type="EC" id="2.4.2.21" evidence="4 11"/>
<dbReference type="InterPro" id="IPR017846">
    <property type="entry name" value="Nict_dMeBzImd_PRibTrfase_bact"/>
</dbReference>
<keyword evidence="6 11" id="KW-0169">Cobalamin biosynthesis</keyword>
<dbReference type="EMBL" id="JBHTNU010000006">
    <property type="protein sequence ID" value="MFD1426835.1"/>
    <property type="molecule type" value="Genomic_DNA"/>
</dbReference>
<comment type="pathway">
    <text evidence="2 11">Nucleoside biosynthesis; alpha-ribazole biosynthesis; alpha-ribazole from 5,6-dimethylbenzimidazole: step 1/2.</text>
</comment>
<dbReference type="Proteomes" id="UP001597282">
    <property type="component" value="Unassembled WGS sequence"/>
</dbReference>
<evidence type="ECO:0000256" key="6">
    <source>
        <dbReference type="ARBA" id="ARBA00022573"/>
    </source>
</evidence>
<comment type="similarity">
    <text evidence="3 11">Belongs to the CobT family.</text>
</comment>
<dbReference type="RefSeq" id="WP_380164310.1">
    <property type="nucleotide sequence ID" value="NZ_JBHTNU010000006.1"/>
</dbReference>
<dbReference type="Gene3D" id="1.10.1610.10">
    <property type="match status" value="1"/>
</dbReference>
<comment type="caution">
    <text evidence="12">The sequence shown here is derived from an EMBL/GenBank/DDBJ whole genome shotgun (WGS) entry which is preliminary data.</text>
</comment>
<dbReference type="PANTHER" id="PTHR43463:SF1">
    <property type="entry name" value="NICOTINATE-NUCLEOTIDE--DIMETHYLBENZIMIDAZOLE PHOSPHORIBOSYLTRANSFERASE"/>
    <property type="match status" value="1"/>
</dbReference>
<keyword evidence="8 11" id="KW-0808">Transferase</keyword>
<keyword evidence="7 11" id="KW-0328">Glycosyltransferase</keyword>
<evidence type="ECO:0000256" key="10">
    <source>
        <dbReference type="ARBA" id="ARBA00047340"/>
    </source>
</evidence>
<proteinExistence type="inferred from homology"/>
<dbReference type="InterPro" id="IPR036087">
    <property type="entry name" value="Nict_dMeBzImd_PRibTrfase_sf"/>
</dbReference>
<comment type="function">
    <text evidence="1 11">Catalyzes the synthesis of alpha-ribazole-5'-phosphate from nicotinate mononucleotide (NAMN) and 5,6-dimethylbenzimidazole (DMB).</text>
</comment>